<dbReference type="InterPro" id="IPR036102">
    <property type="entry name" value="OsmC/Ohrsf"/>
</dbReference>
<dbReference type="Pfam" id="PF02566">
    <property type="entry name" value="OsmC"/>
    <property type="match status" value="1"/>
</dbReference>
<sequence length="158" mass="17473">MHGQHLYKATIEWTGNKGEGTSGYKAYDRSHTISVENKSDILGSSDPAFRGDTTRYNPEELLVSSLSACHMLWYLHLCAEAGIVVMNYVDTATGTMVETPDGGGHFTEVTLNPVITVTEAWMITKADAMHQVANKRCFIANSVNFPVYHKPSYKALNK</sequence>
<dbReference type="PANTHER" id="PTHR42830:SF2">
    <property type="entry name" value="OSMC_OHR FAMILY PROTEIN"/>
    <property type="match status" value="1"/>
</dbReference>
<dbReference type="PANTHER" id="PTHR42830">
    <property type="entry name" value="OSMOTICALLY INDUCIBLE FAMILY PROTEIN"/>
    <property type="match status" value="1"/>
</dbReference>
<organism evidence="1 2">
    <name type="scientific">Adhaeribacter rhizoryzae</name>
    <dbReference type="NCBI Taxonomy" id="2607907"/>
    <lineage>
        <taxon>Bacteria</taxon>
        <taxon>Pseudomonadati</taxon>
        <taxon>Bacteroidota</taxon>
        <taxon>Cytophagia</taxon>
        <taxon>Cytophagales</taxon>
        <taxon>Hymenobacteraceae</taxon>
        <taxon>Adhaeribacter</taxon>
    </lineage>
</organism>
<comment type="caution">
    <text evidence="1">The sequence shown here is derived from an EMBL/GenBank/DDBJ whole genome shotgun (WGS) entry which is preliminary data.</text>
</comment>
<dbReference type="InterPro" id="IPR015946">
    <property type="entry name" value="KH_dom-like_a/b"/>
</dbReference>
<keyword evidence="2" id="KW-1185">Reference proteome</keyword>
<dbReference type="RefSeq" id="WP_150088933.1">
    <property type="nucleotide sequence ID" value="NZ_VWSF01000009.1"/>
</dbReference>
<reference evidence="1 2" key="1">
    <citation type="submission" date="2019-09" db="EMBL/GenBank/DDBJ databases">
        <title>Genome sequence and assembly of Adhaeribacter sp.</title>
        <authorList>
            <person name="Chhetri G."/>
        </authorList>
    </citation>
    <scope>NUCLEOTIDE SEQUENCE [LARGE SCALE GENOMIC DNA]</scope>
    <source>
        <strain evidence="1 2">DK36</strain>
    </source>
</reference>
<dbReference type="AlphaFoldDB" id="A0A5M6DF84"/>
<name>A0A5M6DF84_9BACT</name>
<proteinExistence type="predicted"/>
<dbReference type="SUPFAM" id="SSF82784">
    <property type="entry name" value="OsmC-like"/>
    <property type="match status" value="1"/>
</dbReference>
<dbReference type="Gene3D" id="3.30.300.20">
    <property type="match status" value="1"/>
</dbReference>
<evidence type="ECO:0000313" key="1">
    <source>
        <dbReference type="EMBL" id="KAA5545050.1"/>
    </source>
</evidence>
<gene>
    <name evidence="1" type="ORF">F0145_13425</name>
</gene>
<protein>
    <submittedName>
        <fullName evidence="1">OsmC family protein</fullName>
    </submittedName>
</protein>
<dbReference type="EMBL" id="VWSF01000009">
    <property type="protein sequence ID" value="KAA5545050.1"/>
    <property type="molecule type" value="Genomic_DNA"/>
</dbReference>
<dbReference type="InterPro" id="IPR052707">
    <property type="entry name" value="OsmC_Ohr_Peroxiredoxin"/>
</dbReference>
<evidence type="ECO:0000313" key="2">
    <source>
        <dbReference type="Proteomes" id="UP000323426"/>
    </source>
</evidence>
<accession>A0A5M6DF84</accession>
<dbReference type="Proteomes" id="UP000323426">
    <property type="component" value="Unassembled WGS sequence"/>
</dbReference>
<dbReference type="InterPro" id="IPR003718">
    <property type="entry name" value="OsmC/Ohr_fam"/>
</dbReference>